<dbReference type="InterPro" id="IPR003594">
    <property type="entry name" value="HATPase_dom"/>
</dbReference>
<evidence type="ECO:0000256" key="3">
    <source>
        <dbReference type="ARBA" id="ARBA00012438"/>
    </source>
</evidence>
<dbReference type="AlphaFoldDB" id="A0A6J4RCU6"/>
<comment type="subcellular location">
    <subcellularLocation>
        <location evidence="2">Cell membrane</location>
    </subcellularLocation>
</comment>
<feature type="domain" description="Histidine kinase" evidence="8">
    <location>
        <begin position="25"/>
        <end position="244"/>
    </location>
</feature>
<dbReference type="SUPFAM" id="SSF55874">
    <property type="entry name" value="ATPase domain of HSP90 chaperone/DNA topoisomerase II/histidine kinase"/>
    <property type="match status" value="1"/>
</dbReference>
<evidence type="ECO:0000313" key="9">
    <source>
        <dbReference type="EMBL" id="CAA9470437.1"/>
    </source>
</evidence>
<dbReference type="InterPro" id="IPR004358">
    <property type="entry name" value="Sig_transdc_His_kin-like_C"/>
</dbReference>
<dbReference type="GO" id="GO:0005886">
    <property type="term" value="C:plasma membrane"/>
    <property type="evidence" value="ECO:0007669"/>
    <property type="project" value="UniProtKB-SubCell"/>
</dbReference>
<reference evidence="9" key="1">
    <citation type="submission" date="2020-02" db="EMBL/GenBank/DDBJ databases">
        <authorList>
            <person name="Meier V. D."/>
        </authorList>
    </citation>
    <scope>NUCLEOTIDE SEQUENCE</scope>
    <source>
        <strain evidence="9">AVDCRST_MAG38</strain>
    </source>
</reference>
<keyword evidence="6" id="KW-0418">Kinase</keyword>
<dbReference type="PANTHER" id="PTHR43711">
    <property type="entry name" value="TWO-COMPONENT HISTIDINE KINASE"/>
    <property type="match status" value="1"/>
</dbReference>
<dbReference type="InterPro" id="IPR005467">
    <property type="entry name" value="His_kinase_dom"/>
</dbReference>
<dbReference type="Pfam" id="PF00512">
    <property type="entry name" value="HisKA"/>
    <property type="match status" value="1"/>
</dbReference>
<evidence type="ECO:0000256" key="7">
    <source>
        <dbReference type="ARBA" id="ARBA00023012"/>
    </source>
</evidence>
<dbReference type="CDD" id="cd00082">
    <property type="entry name" value="HisKA"/>
    <property type="match status" value="1"/>
</dbReference>
<evidence type="ECO:0000259" key="8">
    <source>
        <dbReference type="PROSITE" id="PS50109"/>
    </source>
</evidence>
<accession>A0A6J4RCU6</accession>
<gene>
    <name evidence="9" type="ORF">AVDCRST_MAG38-1252</name>
</gene>
<keyword evidence="5" id="KW-0808">Transferase</keyword>
<feature type="non-terminal residue" evidence="9">
    <location>
        <position position="1"/>
    </location>
</feature>
<dbReference type="InterPro" id="IPR036097">
    <property type="entry name" value="HisK_dim/P_sf"/>
</dbReference>
<dbReference type="Gene3D" id="1.10.287.130">
    <property type="match status" value="1"/>
</dbReference>
<sequence length="244" mass="25491">AYEAEHAARVEAQAANRAKSEFLAVMSHELRTPLNAIGGYAELMALGIRGPVTAEQQEDLARIQKAQQHLLGLINAVLNYARVEAGAVQYALADVRACEALAVVEALVTPQLRAKSLTFRTACAADLVVRADPEKLQQVLLNLLSNAVKFTRPGGQITVTGEAAADGGAVRLVVGDTGIGIPGAKLAAIFEPFVQVDQRLTRVSEGVGLGLAISRDLARGMGGDLTVESAPGVGSTFTLTLARA</sequence>
<dbReference type="GO" id="GO:0000155">
    <property type="term" value="F:phosphorelay sensor kinase activity"/>
    <property type="evidence" value="ECO:0007669"/>
    <property type="project" value="InterPro"/>
</dbReference>
<keyword evidence="7" id="KW-0902">Two-component regulatory system</keyword>
<dbReference type="InterPro" id="IPR050736">
    <property type="entry name" value="Sensor_HK_Regulatory"/>
</dbReference>
<dbReference type="SUPFAM" id="SSF47384">
    <property type="entry name" value="Homodimeric domain of signal transducing histidine kinase"/>
    <property type="match status" value="1"/>
</dbReference>
<evidence type="ECO:0000256" key="2">
    <source>
        <dbReference type="ARBA" id="ARBA00004236"/>
    </source>
</evidence>
<dbReference type="SMART" id="SM00387">
    <property type="entry name" value="HATPase_c"/>
    <property type="match status" value="1"/>
</dbReference>
<evidence type="ECO:0000256" key="1">
    <source>
        <dbReference type="ARBA" id="ARBA00000085"/>
    </source>
</evidence>
<organism evidence="9">
    <name type="scientific">uncultured Solirubrobacteraceae bacterium</name>
    <dbReference type="NCBI Taxonomy" id="1162706"/>
    <lineage>
        <taxon>Bacteria</taxon>
        <taxon>Bacillati</taxon>
        <taxon>Actinomycetota</taxon>
        <taxon>Thermoleophilia</taxon>
        <taxon>Solirubrobacterales</taxon>
        <taxon>Solirubrobacteraceae</taxon>
        <taxon>environmental samples</taxon>
    </lineage>
</organism>
<dbReference type="Gene3D" id="3.30.565.10">
    <property type="entry name" value="Histidine kinase-like ATPase, C-terminal domain"/>
    <property type="match status" value="1"/>
</dbReference>
<dbReference type="SMART" id="SM00388">
    <property type="entry name" value="HisKA"/>
    <property type="match status" value="1"/>
</dbReference>
<comment type="catalytic activity">
    <reaction evidence="1">
        <text>ATP + protein L-histidine = ADP + protein N-phospho-L-histidine.</text>
        <dbReference type="EC" id="2.7.13.3"/>
    </reaction>
</comment>
<evidence type="ECO:0000256" key="6">
    <source>
        <dbReference type="ARBA" id="ARBA00022777"/>
    </source>
</evidence>
<dbReference type="FunFam" id="3.30.565.10:FF:000006">
    <property type="entry name" value="Sensor histidine kinase WalK"/>
    <property type="match status" value="1"/>
</dbReference>
<dbReference type="PROSITE" id="PS50109">
    <property type="entry name" value="HIS_KIN"/>
    <property type="match status" value="1"/>
</dbReference>
<evidence type="ECO:0000256" key="5">
    <source>
        <dbReference type="ARBA" id="ARBA00022679"/>
    </source>
</evidence>
<dbReference type="InterPro" id="IPR003661">
    <property type="entry name" value="HisK_dim/P_dom"/>
</dbReference>
<keyword evidence="4" id="KW-0597">Phosphoprotein</keyword>
<dbReference type="PANTHER" id="PTHR43711:SF26">
    <property type="entry name" value="SENSOR HISTIDINE KINASE RCSC"/>
    <property type="match status" value="1"/>
</dbReference>
<name>A0A6J4RCU6_9ACTN</name>
<dbReference type="InterPro" id="IPR036890">
    <property type="entry name" value="HATPase_C_sf"/>
</dbReference>
<dbReference type="CDD" id="cd16922">
    <property type="entry name" value="HATPase_EvgS-ArcB-TorS-like"/>
    <property type="match status" value="1"/>
</dbReference>
<dbReference type="PRINTS" id="PR00344">
    <property type="entry name" value="BCTRLSENSOR"/>
</dbReference>
<dbReference type="Pfam" id="PF02518">
    <property type="entry name" value="HATPase_c"/>
    <property type="match status" value="1"/>
</dbReference>
<protein>
    <recommendedName>
        <fullName evidence="3">histidine kinase</fullName>
        <ecNumber evidence="3">2.7.13.3</ecNumber>
    </recommendedName>
</protein>
<dbReference type="EMBL" id="CADCVJ010000085">
    <property type="protein sequence ID" value="CAA9470437.1"/>
    <property type="molecule type" value="Genomic_DNA"/>
</dbReference>
<evidence type="ECO:0000256" key="4">
    <source>
        <dbReference type="ARBA" id="ARBA00022553"/>
    </source>
</evidence>
<dbReference type="EC" id="2.7.13.3" evidence="3"/>
<proteinExistence type="predicted"/>